<name>X1FE53_9ZZZZ</name>
<accession>X1FE53</accession>
<sequence>MFEYETYREVLEKIPYFIEEVYNRKRLHSTLGYIPPEDLKYK</sequence>
<evidence type="ECO:0008006" key="2">
    <source>
        <dbReference type="Google" id="ProtNLM"/>
    </source>
</evidence>
<reference evidence="1" key="1">
    <citation type="journal article" date="2014" name="Front. Microbiol.">
        <title>High frequency of phylogenetically diverse reductive dehalogenase-homologous genes in deep subseafloor sedimentary metagenomes.</title>
        <authorList>
            <person name="Kawai M."/>
            <person name="Futagami T."/>
            <person name="Toyoda A."/>
            <person name="Takaki Y."/>
            <person name="Nishi S."/>
            <person name="Hori S."/>
            <person name="Arai W."/>
            <person name="Tsubouchi T."/>
            <person name="Morono Y."/>
            <person name="Uchiyama I."/>
            <person name="Ito T."/>
            <person name="Fujiyama A."/>
            <person name="Inagaki F."/>
            <person name="Takami H."/>
        </authorList>
    </citation>
    <scope>NUCLEOTIDE SEQUENCE</scope>
    <source>
        <strain evidence="1">Expedition CK06-06</strain>
    </source>
</reference>
<organism evidence="1">
    <name type="scientific">marine sediment metagenome</name>
    <dbReference type="NCBI Taxonomy" id="412755"/>
    <lineage>
        <taxon>unclassified sequences</taxon>
        <taxon>metagenomes</taxon>
        <taxon>ecological metagenomes</taxon>
    </lineage>
</organism>
<evidence type="ECO:0000313" key="1">
    <source>
        <dbReference type="EMBL" id="GAH27689.1"/>
    </source>
</evidence>
<comment type="caution">
    <text evidence="1">The sequence shown here is derived from an EMBL/GenBank/DDBJ whole genome shotgun (WGS) entry which is preliminary data.</text>
</comment>
<dbReference type="AlphaFoldDB" id="X1FE53"/>
<protein>
    <recommendedName>
        <fullName evidence="2">Integrase catalytic domain-containing protein</fullName>
    </recommendedName>
</protein>
<gene>
    <name evidence="1" type="ORF">S03H2_08009</name>
</gene>
<dbReference type="EMBL" id="BARU01003808">
    <property type="protein sequence ID" value="GAH27689.1"/>
    <property type="molecule type" value="Genomic_DNA"/>
</dbReference>
<proteinExistence type="predicted"/>